<keyword evidence="1" id="KW-0812">Transmembrane</keyword>
<dbReference type="EMBL" id="JBHSQK010000030">
    <property type="protein sequence ID" value="MFC5949263.1"/>
    <property type="molecule type" value="Genomic_DNA"/>
</dbReference>
<feature type="transmembrane region" description="Helical" evidence="1">
    <location>
        <begin position="238"/>
        <end position="256"/>
    </location>
</feature>
<name>A0ABW1I931_9PSEU</name>
<feature type="transmembrane region" description="Helical" evidence="1">
    <location>
        <begin position="262"/>
        <end position="283"/>
    </location>
</feature>
<evidence type="ECO:0000313" key="2">
    <source>
        <dbReference type="EMBL" id="MFC5949263.1"/>
    </source>
</evidence>
<protein>
    <submittedName>
        <fullName evidence="2">Uncharacterized protein</fullName>
    </submittedName>
</protein>
<comment type="caution">
    <text evidence="2">The sequence shown here is derived from an EMBL/GenBank/DDBJ whole genome shotgun (WGS) entry which is preliminary data.</text>
</comment>
<evidence type="ECO:0000313" key="3">
    <source>
        <dbReference type="Proteomes" id="UP001596119"/>
    </source>
</evidence>
<keyword evidence="1" id="KW-0472">Membrane</keyword>
<sequence>MPETITAPTRSPAAEAAELLSETLEGAEANDREDLIRRLRRAREALRLARNTEREAAAVRTAGEETDRALASLGADLRYRRADLADPIRANRLRAEFTRTRTRSEHERALAREWPQLLADGFATLTSDAEFAVRTASRAVLAETEAALAASDPRKDHDRLDEQLRTRLVAEADRARGQARDTVAALADRLGRHLELDTPLEVPALPMVTPAALVDGLGPPPPSSGNGRMPVPARMARIVMPSYGGIMMSLVLTRVFHVAMPLWILVTGAVTAALALGGSALAAERKRSLDRRRQEARAGFRAVVDEFQIVLVKQLRDASRTAQTTLRRAAGAAVTAREKATTEQLEALRRSVDELRDTGRAIRAVDADLASVADLRRRARRLAGGTEAA</sequence>
<keyword evidence="1" id="KW-1133">Transmembrane helix</keyword>
<gene>
    <name evidence="2" type="ORF">ACFQH9_13385</name>
</gene>
<dbReference type="RefSeq" id="WP_379566354.1">
    <property type="nucleotide sequence ID" value="NZ_JBHSQK010000030.1"/>
</dbReference>
<organism evidence="2 3">
    <name type="scientific">Pseudonocardia lutea</name>
    <dbReference type="NCBI Taxonomy" id="2172015"/>
    <lineage>
        <taxon>Bacteria</taxon>
        <taxon>Bacillati</taxon>
        <taxon>Actinomycetota</taxon>
        <taxon>Actinomycetes</taxon>
        <taxon>Pseudonocardiales</taxon>
        <taxon>Pseudonocardiaceae</taxon>
        <taxon>Pseudonocardia</taxon>
    </lineage>
</organism>
<reference evidence="3" key="1">
    <citation type="journal article" date="2019" name="Int. J. Syst. Evol. Microbiol.">
        <title>The Global Catalogue of Microorganisms (GCM) 10K type strain sequencing project: providing services to taxonomists for standard genome sequencing and annotation.</title>
        <authorList>
            <consortium name="The Broad Institute Genomics Platform"/>
            <consortium name="The Broad Institute Genome Sequencing Center for Infectious Disease"/>
            <person name="Wu L."/>
            <person name="Ma J."/>
        </authorList>
    </citation>
    <scope>NUCLEOTIDE SEQUENCE [LARGE SCALE GENOMIC DNA]</scope>
    <source>
        <strain evidence="3">CGMCC 4.7397</strain>
    </source>
</reference>
<dbReference type="Proteomes" id="UP001596119">
    <property type="component" value="Unassembled WGS sequence"/>
</dbReference>
<accession>A0ABW1I931</accession>
<evidence type="ECO:0000256" key="1">
    <source>
        <dbReference type="SAM" id="Phobius"/>
    </source>
</evidence>
<proteinExistence type="predicted"/>
<keyword evidence="3" id="KW-1185">Reference proteome</keyword>